<protein>
    <submittedName>
        <fullName evidence="1">Hcp family type VI secretion system effector</fullName>
    </submittedName>
</protein>
<name>A0ABT2VEG9_9PSED</name>
<organism evidence="1 2">
    <name type="scientific">Pseudomonas peradeniyensis</name>
    <dbReference type="NCBI Taxonomy" id="2745488"/>
    <lineage>
        <taxon>Bacteria</taxon>
        <taxon>Pseudomonadati</taxon>
        <taxon>Pseudomonadota</taxon>
        <taxon>Gammaproteobacteria</taxon>
        <taxon>Pseudomonadales</taxon>
        <taxon>Pseudomonadaceae</taxon>
        <taxon>Pseudomonas</taxon>
    </lineage>
</organism>
<evidence type="ECO:0000313" key="2">
    <source>
        <dbReference type="Proteomes" id="UP001139994"/>
    </source>
</evidence>
<reference evidence="1" key="1">
    <citation type="journal article" date="2022" name="Microbiol. Spectr.">
        <title>An Nuclear Magnetic Resonance Fingerprint Matching Approach for the Identification and Structural Re-Evaluation of Pseudomonas Lipopeptides.</title>
        <authorList>
            <person name="De Roo V."/>
            <person name="Verleysen Y."/>
            <person name="Kovacs B."/>
            <person name="De Vleeschouwer M."/>
            <person name="Muangkaew P."/>
            <person name="Girard L."/>
            <person name="Hofte M."/>
            <person name="De Mot R."/>
            <person name="Madder A."/>
            <person name="Geudens N."/>
            <person name="Martins J.C."/>
        </authorList>
    </citation>
    <scope>NUCLEOTIDE SEQUENCE</scope>
    <source>
        <strain evidence="1">COR51</strain>
    </source>
</reference>
<keyword evidence="2" id="KW-1185">Reference proteome</keyword>
<dbReference type="Proteomes" id="UP001139994">
    <property type="component" value="Unassembled WGS sequence"/>
</dbReference>
<dbReference type="NCBIfam" id="TIGR03344">
    <property type="entry name" value="VI_effect_Hcp1"/>
    <property type="match status" value="1"/>
</dbReference>
<dbReference type="EMBL" id="JAOSLA010000031">
    <property type="protein sequence ID" value="MCU7240003.1"/>
    <property type="molecule type" value="Genomic_DNA"/>
</dbReference>
<dbReference type="InterPro" id="IPR008514">
    <property type="entry name" value="T6SS_Hcp"/>
</dbReference>
<dbReference type="SUPFAM" id="SSF141452">
    <property type="entry name" value="Hcp1-like"/>
    <property type="match status" value="1"/>
</dbReference>
<sequence length="161" mass="18117">MAHHGYMSIKGRRQGLISAGCSTTDSIGGRCQIAHVDEIMVLSFSHNFSNMGNTERATHRPILITKYIDKATPLLAEALAGREIMECRLNLYRINAAGKQECYFKVELSDAIVVDQRLEVPHSVLLNAQEPQEYLAIRYGSIEWHHLIANTSGHAKWGERR</sequence>
<dbReference type="PANTHER" id="PTHR34319:SF7">
    <property type="entry name" value="HNH ENDONUCLEASE DOMAIN-CONTAINING PROTEIN"/>
    <property type="match status" value="1"/>
</dbReference>
<dbReference type="PANTHER" id="PTHR34319">
    <property type="entry name" value="MAJOR EXPORTED PROTEIN"/>
    <property type="match status" value="1"/>
</dbReference>
<gene>
    <name evidence="1" type="ORF">OC929_18280</name>
</gene>
<accession>A0ABT2VEG9</accession>
<dbReference type="InterPro" id="IPR036624">
    <property type="entry name" value="Hcp1-lik_sf"/>
</dbReference>
<dbReference type="RefSeq" id="WP_262952276.1">
    <property type="nucleotide sequence ID" value="NZ_JAOSLA010000031.1"/>
</dbReference>
<proteinExistence type="predicted"/>
<comment type="caution">
    <text evidence="1">The sequence shown here is derived from an EMBL/GenBank/DDBJ whole genome shotgun (WGS) entry which is preliminary data.</text>
</comment>
<reference evidence="1" key="3">
    <citation type="journal article" date="2023" name="mSystems">
        <title>Charting the Lipopeptidome of Nonpathogenic Pseudomonas.</title>
        <authorList>
            <person name="Cesa-Luna C."/>
            <person name="Geudens N."/>
            <person name="Girard L."/>
            <person name="De Roo V."/>
            <person name="Maklad H.R."/>
            <person name="Martins J.C."/>
            <person name="Hofte M."/>
            <person name="De Mot R."/>
        </authorList>
    </citation>
    <scope>NUCLEOTIDE SEQUENCE</scope>
    <source>
        <strain evidence="1">COR51</strain>
    </source>
</reference>
<dbReference type="InterPro" id="IPR052947">
    <property type="entry name" value="T6SS_Hcp1_domain"/>
</dbReference>
<evidence type="ECO:0000313" key="1">
    <source>
        <dbReference type="EMBL" id="MCU7240003.1"/>
    </source>
</evidence>
<dbReference type="Gene3D" id="2.30.110.20">
    <property type="entry name" value="Hcp1-like"/>
    <property type="match status" value="1"/>
</dbReference>
<reference evidence="1" key="2">
    <citation type="submission" date="2022-09" db="EMBL/GenBank/DDBJ databases">
        <authorList>
            <person name="Cesa-Luna C."/>
            <person name="Girard L."/>
            <person name="Lood C."/>
            <person name="Hofte M."/>
            <person name="De Mot R."/>
        </authorList>
    </citation>
    <scope>NUCLEOTIDE SEQUENCE</scope>
    <source>
        <strain evidence="1">COR51</strain>
    </source>
</reference>
<dbReference type="Pfam" id="PF05638">
    <property type="entry name" value="T6SS_HCP"/>
    <property type="match status" value="1"/>
</dbReference>